<dbReference type="PANTHER" id="PTHR44943:SF8">
    <property type="entry name" value="TPR REPEAT-CONTAINING PROTEIN MJ0263"/>
    <property type="match status" value="1"/>
</dbReference>
<dbReference type="SUPFAM" id="SSF46785">
    <property type="entry name" value="Winged helix' DNA-binding domain"/>
    <property type="match status" value="2"/>
</dbReference>
<dbReference type="SUPFAM" id="SSF48452">
    <property type="entry name" value="TPR-like"/>
    <property type="match status" value="2"/>
</dbReference>
<dbReference type="Gene3D" id="1.10.10.10">
    <property type="entry name" value="Winged helix-like DNA-binding domain superfamily/Winged helix DNA-binding domain"/>
    <property type="match status" value="1"/>
</dbReference>
<proteinExistence type="predicted"/>
<accession>A0A0F9PUV9</accession>
<name>A0A0F9PUV9_9ZZZZ</name>
<evidence type="ECO:0000313" key="3">
    <source>
        <dbReference type="EMBL" id="KKM96972.1"/>
    </source>
</evidence>
<evidence type="ECO:0000256" key="2">
    <source>
        <dbReference type="ARBA" id="ARBA00022803"/>
    </source>
</evidence>
<keyword evidence="1" id="KW-0677">Repeat</keyword>
<dbReference type="InterPro" id="IPR051685">
    <property type="entry name" value="Ycf3/AcsC/BcsC/TPR_MFPF"/>
</dbReference>
<protein>
    <submittedName>
        <fullName evidence="3">Uncharacterized protein</fullName>
    </submittedName>
</protein>
<keyword evidence="2" id="KW-0802">TPR repeat</keyword>
<dbReference type="Pfam" id="PF13181">
    <property type="entry name" value="TPR_8"/>
    <property type="match status" value="2"/>
</dbReference>
<gene>
    <name evidence="3" type="ORF">LCGC14_1172780</name>
</gene>
<dbReference type="AlphaFoldDB" id="A0A0F9PUV9"/>
<dbReference type="InterPro" id="IPR011990">
    <property type="entry name" value="TPR-like_helical_dom_sf"/>
</dbReference>
<dbReference type="PROSITE" id="PS50293">
    <property type="entry name" value="TPR_REGION"/>
    <property type="match status" value="1"/>
</dbReference>
<dbReference type="Gene3D" id="1.25.40.10">
    <property type="entry name" value="Tetratricopeptide repeat domain"/>
    <property type="match status" value="2"/>
</dbReference>
<dbReference type="PROSITE" id="PS50005">
    <property type="entry name" value="TPR"/>
    <property type="match status" value="1"/>
</dbReference>
<reference evidence="3" key="1">
    <citation type="journal article" date="2015" name="Nature">
        <title>Complex archaea that bridge the gap between prokaryotes and eukaryotes.</title>
        <authorList>
            <person name="Spang A."/>
            <person name="Saw J.H."/>
            <person name="Jorgensen S.L."/>
            <person name="Zaremba-Niedzwiedzka K."/>
            <person name="Martijn J."/>
            <person name="Lind A.E."/>
            <person name="van Eijk R."/>
            <person name="Schleper C."/>
            <person name="Guy L."/>
            <person name="Ettema T.J."/>
        </authorList>
    </citation>
    <scope>NUCLEOTIDE SEQUENCE</scope>
</reference>
<dbReference type="InterPro" id="IPR036388">
    <property type="entry name" value="WH-like_DNA-bd_sf"/>
</dbReference>
<comment type="caution">
    <text evidence="3">The sequence shown here is derived from an EMBL/GenBank/DDBJ whole genome shotgun (WGS) entry which is preliminary data.</text>
</comment>
<sequence length="851" mass="100537">MSKAEELNYPPEELYKQTWNQKKNIEHIILWMLKNNEIVEWSDFKEDPISIAQSTLSNYISKLDNKGYVEKIKRGYYQITSKGEVRYNDLSRSKYTKRKLSYPPDIIRASRNYNHIILWMAYNNYSLKWSDFTEESSLVKINQSSLSKNLNLLMDNEFLRKDDNREYKITQTGKSEYSRILKFYDLDRQSILNEESKRIEEITKMTIKFFEEYDIQDDNIKFRFLHNVLTLPFEKLKGSLDKEEDFNKILLFISINHPNQYPNYISSVDFSRKYKIDQLDLEFNIRRIVEKNIYSIEFFKIKVAENRIYYFQANEKIEKILNAITEDHISKFTYLNKLYEKTSNGTPQLTLSFTVDAILEEICDNLFNLELKESLREFLPEYINYLAYKIETKKKLVELSDKVEGSVWQEFQYFRSVSPSPKYIETSEENYYLYPKLFDTLEPYYLTPDISFTFEKSKKLIFKKEYQKAFDMVENAIKSGQKDLGLVFLKAIILSRMHKYREVLVIINEETEFEGSQNDEYIYIPAAFIRIFGYTALGDIKTGLEITEDLLINFPDHPISHAAKALILGFDLVYDFHIEEDSNDFAFDEIDKAIRLESNIPNKARFLEFKCTILEQMEKYEEALDTINSAIDLKAGIVDLIYTKAKILVLIEKHEEAVAVLEDAMIKFPKSKKYLLMQQAYVLKMSGNLDDGLSIVEDLIKSNPSEHEFMHNKAYWHLYKYQENKKKGITDEENKAKAIETVNKLTEITPNVGNYFDSYGEILMRTGDYEYAIKMFNKAIVLEPNGWFVSQSYAGIGKCYEKLDLIDKAEEYLLKAKEIVGIWDCHFKNRKEWMGDVNYHLDKIKSLKQNS</sequence>
<dbReference type="EMBL" id="LAZR01005810">
    <property type="protein sequence ID" value="KKM96972.1"/>
    <property type="molecule type" value="Genomic_DNA"/>
</dbReference>
<evidence type="ECO:0000256" key="1">
    <source>
        <dbReference type="ARBA" id="ARBA00022737"/>
    </source>
</evidence>
<dbReference type="PANTHER" id="PTHR44943">
    <property type="entry name" value="CELLULOSE SYNTHASE OPERON PROTEIN C"/>
    <property type="match status" value="1"/>
</dbReference>
<dbReference type="InterPro" id="IPR036390">
    <property type="entry name" value="WH_DNA-bd_sf"/>
</dbReference>
<dbReference type="InterPro" id="IPR019734">
    <property type="entry name" value="TPR_rpt"/>
</dbReference>
<organism evidence="3">
    <name type="scientific">marine sediment metagenome</name>
    <dbReference type="NCBI Taxonomy" id="412755"/>
    <lineage>
        <taxon>unclassified sequences</taxon>
        <taxon>metagenomes</taxon>
        <taxon>ecological metagenomes</taxon>
    </lineage>
</organism>
<dbReference type="SMART" id="SM00028">
    <property type="entry name" value="TPR"/>
    <property type="match status" value="4"/>
</dbReference>